<sequence>MSNQSQYEKMIETMYARAYKRIDQNYVESLDALNIPHVFGNLIADLPGYAHGGVISHVIKSSLRNLSKYQLAKIFLMPARAAGTKTQAGATAEEEAGHEFLIVTKQALPDALTDREHLLNEWRKEGKHLTSNFNVTFTDETDYLARKEFCTGGKCHAEQNTGIRCKDDLCICLPSLACNRGFELLFIDTGN</sequence>
<keyword evidence="2" id="KW-1185">Reference proteome</keyword>
<name>A0AAE9ZED2_9GAMM</name>
<protein>
    <submittedName>
        <fullName evidence="1">Uncharacterized protein</fullName>
    </submittedName>
</protein>
<dbReference type="Proteomes" id="UP000032352">
    <property type="component" value="Chromosome pTvir"/>
</dbReference>
<dbReference type="RefSeq" id="WP_044837095.1">
    <property type="nucleotide sequence ID" value="NZ_CP059734.1"/>
</dbReference>
<gene>
    <name evidence="1" type="ORF">SG34_030135</name>
</gene>
<dbReference type="KEGG" id="tvd:SG34_030135"/>
<reference evidence="1 2" key="2">
    <citation type="journal article" date="2022" name="Mar. Drugs">
        <title>Bioassay-Guided Fractionation Leads to the Detection of Cholic Acid Generated by the Rare Thalassomonas sp.</title>
        <authorList>
            <person name="Pheiffer F."/>
            <person name="Schneider Y.K."/>
            <person name="Hansen E.H."/>
            <person name="Andersen J.H."/>
            <person name="Isaksson J."/>
            <person name="Busche T."/>
            <person name="R C."/>
            <person name="Kalinowski J."/>
            <person name="Zyl L.V."/>
            <person name="Trindade M."/>
        </authorList>
    </citation>
    <scope>NUCLEOTIDE SEQUENCE [LARGE SCALE GENOMIC DNA]</scope>
    <source>
        <strain evidence="1 2">XOM25</strain>
    </source>
</reference>
<organism evidence="1 2">
    <name type="scientific">Thalassomonas viridans</name>
    <dbReference type="NCBI Taxonomy" id="137584"/>
    <lineage>
        <taxon>Bacteria</taxon>
        <taxon>Pseudomonadati</taxon>
        <taxon>Pseudomonadota</taxon>
        <taxon>Gammaproteobacteria</taxon>
        <taxon>Alteromonadales</taxon>
        <taxon>Colwelliaceae</taxon>
        <taxon>Thalassomonas</taxon>
    </lineage>
</organism>
<evidence type="ECO:0000313" key="2">
    <source>
        <dbReference type="Proteomes" id="UP000032352"/>
    </source>
</evidence>
<reference evidence="1 2" key="1">
    <citation type="journal article" date="2015" name="Genome Announc.">
        <title>Draft Genome Sequences of Marine Isolates of Thalassomonas viridans and Thalassomonas actiniarum.</title>
        <authorList>
            <person name="Olonade I."/>
            <person name="van Zyl L.J."/>
            <person name="Trindade M."/>
        </authorList>
    </citation>
    <scope>NUCLEOTIDE SEQUENCE [LARGE SCALE GENOMIC DNA]</scope>
    <source>
        <strain evidence="1 2">XOM25</strain>
    </source>
</reference>
<evidence type="ECO:0000313" key="1">
    <source>
        <dbReference type="EMBL" id="WDE09038.1"/>
    </source>
</evidence>
<dbReference type="EMBL" id="CP059734">
    <property type="protein sequence ID" value="WDE09038.1"/>
    <property type="molecule type" value="Genomic_DNA"/>
</dbReference>
<proteinExistence type="predicted"/>
<accession>A0AAE9ZED2</accession>
<dbReference type="AlphaFoldDB" id="A0AAE9ZED2"/>